<gene>
    <name evidence="1" type="ORF">AB1Y20_003994</name>
</gene>
<sequence>MLPPLKLEAACALSLPLASCFGSAVDSRLPMPLLVGSAVTTSDAPAMCEVTSRYRVTLPGVGFAGDSAAAASSKDPPAKWCEVVSLASLTERSGLPAARWEDLSRGVRRARDMTGVRALRELTDDSIAIAD</sequence>
<dbReference type="EMBL" id="JBGBPQ010000012">
    <property type="protein sequence ID" value="KAL1514914.1"/>
    <property type="molecule type" value="Genomic_DNA"/>
</dbReference>
<proteinExistence type="predicted"/>
<organism evidence="1 2">
    <name type="scientific">Prymnesium parvum</name>
    <name type="common">Toxic golden alga</name>
    <dbReference type="NCBI Taxonomy" id="97485"/>
    <lineage>
        <taxon>Eukaryota</taxon>
        <taxon>Haptista</taxon>
        <taxon>Haptophyta</taxon>
        <taxon>Prymnesiophyceae</taxon>
        <taxon>Prymnesiales</taxon>
        <taxon>Prymnesiaceae</taxon>
        <taxon>Prymnesium</taxon>
    </lineage>
</organism>
<evidence type="ECO:0008006" key="3">
    <source>
        <dbReference type="Google" id="ProtNLM"/>
    </source>
</evidence>
<reference evidence="1 2" key="1">
    <citation type="journal article" date="2024" name="Science">
        <title>Giant polyketide synthase enzymes in the biosynthesis of giant marine polyether toxins.</title>
        <authorList>
            <person name="Fallon T.R."/>
            <person name="Shende V.V."/>
            <person name="Wierzbicki I.H."/>
            <person name="Pendleton A.L."/>
            <person name="Watervoot N.F."/>
            <person name="Auber R.P."/>
            <person name="Gonzalez D.J."/>
            <person name="Wisecaver J.H."/>
            <person name="Moore B.S."/>
        </authorList>
    </citation>
    <scope>NUCLEOTIDE SEQUENCE [LARGE SCALE GENOMIC DNA]</scope>
    <source>
        <strain evidence="1 2">12B1</strain>
    </source>
</reference>
<name>A0AB34J8L7_PRYPA</name>
<comment type="caution">
    <text evidence="1">The sequence shown here is derived from an EMBL/GenBank/DDBJ whole genome shotgun (WGS) entry which is preliminary data.</text>
</comment>
<evidence type="ECO:0000313" key="1">
    <source>
        <dbReference type="EMBL" id="KAL1514914.1"/>
    </source>
</evidence>
<evidence type="ECO:0000313" key="2">
    <source>
        <dbReference type="Proteomes" id="UP001515480"/>
    </source>
</evidence>
<dbReference type="Proteomes" id="UP001515480">
    <property type="component" value="Unassembled WGS sequence"/>
</dbReference>
<dbReference type="AlphaFoldDB" id="A0AB34J8L7"/>
<protein>
    <recommendedName>
        <fullName evidence="3">Secreted protein</fullName>
    </recommendedName>
</protein>
<accession>A0AB34J8L7</accession>
<keyword evidence="2" id="KW-1185">Reference proteome</keyword>